<dbReference type="CDD" id="cd12148">
    <property type="entry name" value="fungal_TF_MHR"/>
    <property type="match status" value="1"/>
</dbReference>
<evidence type="ECO:0000256" key="6">
    <source>
        <dbReference type="SAM" id="MobiDB-lite"/>
    </source>
</evidence>
<evidence type="ECO:0000256" key="5">
    <source>
        <dbReference type="ARBA" id="ARBA00023242"/>
    </source>
</evidence>
<accession>A0ABR3TTF6</accession>
<proteinExistence type="predicted"/>
<evidence type="ECO:0000256" key="2">
    <source>
        <dbReference type="ARBA" id="ARBA00022723"/>
    </source>
</evidence>
<keyword evidence="4" id="KW-0804">Transcription</keyword>
<feature type="domain" description="Xylanolytic transcriptional activator regulatory" evidence="7">
    <location>
        <begin position="52"/>
        <end position="171"/>
    </location>
</feature>
<reference evidence="8 9" key="1">
    <citation type="journal article" date="2023" name="Plant Dis.">
        <title>First Report of Diplodia intermedia Causing Canker and Dieback Diseases on Apple Trees in Canada.</title>
        <authorList>
            <person name="Ellouze W."/>
            <person name="Ilyukhin E."/>
            <person name="Sulman M."/>
            <person name="Ali S."/>
        </authorList>
    </citation>
    <scope>NUCLEOTIDE SEQUENCE [LARGE SCALE GENOMIC DNA]</scope>
    <source>
        <strain evidence="8 9">M45-28</strain>
    </source>
</reference>
<dbReference type="InterPro" id="IPR050815">
    <property type="entry name" value="TF_fung"/>
</dbReference>
<dbReference type="PANTHER" id="PTHR47338">
    <property type="entry name" value="ZN(II)2CYS6 TRANSCRIPTION FACTOR (EUROFUNG)-RELATED"/>
    <property type="match status" value="1"/>
</dbReference>
<dbReference type="PANTHER" id="PTHR47338:SF9">
    <property type="entry name" value="ZN(II)2CYS6 TRANSCRIPTION FACTOR (EUROFUNG)"/>
    <property type="match status" value="1"/>
</dbReference>
<protein>
    <recommendedName>
        <fullName evidence="7">Xylanolytic transcriptional activator regulatory domain-containing protein</fullName>
    </recommendedName>
</protein>
<keyword evidence="3" id="KW-0805">Transcription regulation</keyword>
<gene>
    <name evidence="8" type="ORF">SLS58_004471</name>
</gene>
<evidence type="ECO:0000313" key="9">
    <source>
        <dbReference type="Proteomes" id="UP001521184"/>
    </source>
</evidence>
<feature type="compositionally biased region" description="Polar residues" evidence="6">
    <location>
        <begin position="492"/>
        <end position="504"/>
    </location>
</feature>
<evidence type="ECO:0000259" key="7">
    <source>
        <dbReference type="Pfam" id="PF04082"/>
    </source>
</evidence>
<dbReference type="InterPro" id="IPR007219">
    <property type="entry name" value="XnlR_reg_dom"/>
</dbReference>
<keyword evidence="5" id="KW-0539">Nucleus</keyword>
<evidence type="ECO:0000256" key="3">
    <source>
        <dbReference type="ARBA" id="ARBA00023015"/>
    </source>
</evidence>
<dbReference type="Pfam" id="PF04082">
    <property type="entry name" value="Fungal_trans"/>
    <property type="match status" value="1"/>
</dbReference>
<sequence>MADDSSRPSKRTRQASYPPAEALSDLLIQYEERCNHQPLPLFPPGFFSECETNDDELINALLATAFRLVHEHEGAVGAEASATYAARANHLITSRLNNGGVSLATIQALCLLSFWEFTAGQKDRAWLHLNTTLSLAQESRLIEEPEPDWDIDPPELEERRRCAWSLYVLTRTFGLEPPLSAFTCRFPGSIGILLDVTPHPPPQDAEIILANSIKLYEIWGRVQKFAVQSRAEAGKSLWTGDSEYGSIVSALMEYESQFPDEHRFSEQTAGKFKDNPAYWAPWFSIQFMYHAILCLLNHPFLLSVRLDPIKDNAPRTFRQSTSDQAKLHSYWAFRFSTVAKEFDYTVTDPFIAYAVTVAATIFDHYRLSGETQAGKDAQDKFIRCMAFVRGIGKIWPIAANMAQLLQSLERITTAQLQTDTDYSRERAEILWTLLSYSAVSASCPTSGPSLFSESLLPQQARRSTRLTDIPMYQGVSSSLPSLSRATSGALEPQTQSNQAQLTSDPQRDSATPLIPELRQFEQSLQATLLDDVLGASFEWWDQGNL</sequence>
<evidence type="ECO:0000313" key="8">
    <source>
        <dbReference type="EMBL" id="KAL1644191.1"/>
    </source>
</evidence>
<comment type="subcellular location">
    <subcellularLocation>
        <location evidence="1">Nucleus</location>
    </subcellularLocation>
</comment>
<dbReference type="EMBL" id="JAKEKT020000024">
    <property type="protein sequence ID" value="KAL1644191.1"/>
    <property type="molecule type" value="Genomic_DNA"/>
</dbReference>
<organism evidence="8 9">
    <name type="scientific">Diplodia intermedia</name>
    <dbReference type="NCBI Taxonomy" id="856260"/>
    <lineage>
        <taxon>Eukaryota</taxon>
        <taxon>Fungi</taxon>
        <taxon>Dikarya</taxon>
        <taxon>Ascomycota</taxon>
        <taxon>Pezizomycotina</taxon>
        <taxon>Dothideomycetes</taxon>
        <taxon>Dothideomycetes incertae sedis</taxon>
        <taxon>Botryosphaeriales</taxon>
        <taxon>Botryosphaeriaceae</taxon>
        <taxon>Diplodia</taxon>
    </lineage>
</organism>
<comment type="caution">
    <text evidence="8">The sequence shown here is derived from an EMBL/GenBank/DDBJ whole genome shotgun (WGS) entry which is preliminary data.</text>
</comment>
<keyword evidence="2" id="KW-0479">Metal-binding</keyword>
<dbReference type="Proteomes" id="UP001521184">
    <property type="component" value="Unassembled WGS sequence"/>
</dbReference>
<evidence type="ECO:0000256" key="4">
    <source>
        <dbReference type="ARBA" id="ARBA00023163"/>
    </source>
</evidence>
<feature type="region of interest" description="Disordered" evidence="6">
    <location>
        <begin position="477"/>
        <end position="510"/>
    </location>
</feature>
<keyword evidence="9" id="KW-1185">Reference proteome</keyword>
<evidence type="ECO:0000256" key="1">
    <source>
        <dbReference type="ARBA" id="ARBA00004123"/>
    </source>
</evidence>
<name>A0ABR3TTF6_9PEZI</name>